<proteinExistence type="predicted"/>
<sequence>MMLSIENLELRSPRGPVLRGASLTADAGETVAVVGASGSGKTTLALSVLGHLRPGITLSGGRVRVDGHDTLPAPHPGLRGRTVAYLGQDAGTTLNPYRRMSSTLRTASGSRDDRDAEALLRRVGLPTSLGRRRPAELSGGQQQRAALAAALARDPRLLVLDEPTSALDPVAKDEVRAELARVRGAGIGLLWITHDLSSVEGLVDRIVVLDDGRIVEDAPTDAFLAAPTTDAGAALVSARSPAARRAPREKRGTSPVLRAEGLTATLGGRRVLTDLDVSVRPGQCLAVTGASGSGKTTLARCLAGLHPPASGAVLLDGRPLPGRAHRRTVPDRAAIQLVPQSPAETLHPAHTVGDTLRRPLRVLRGMRDPREIADEIERLLGLVCLTAEHEGRLPGQLSGGQRQRVALARALAAAPRILLCDETTSALDSVTQASVLDLVRGLCEERSLAALVITHDPQVVRRVADDAVELADGRLRHRDRAPVHQGS</sequence>
<evidence type="ECO:0000259" key="3">
    <source>
        <dbReference type="PROSITE" id="PS50893"/>
    </source>
</evidence>
<dbReference type="InterPro" id="IPR027417">
    <property type="entry name" value="P-loop_NTPase"/>
</dbReference>
<dbReference type="PANTHER" id="PTHR24220:SF685">
    <property type="entry name" value="ABC TRANSPORTER RELATED"/>
    <property type="match status" value="1"/>
</dbReference>
<keyword evidence="5" id="KW-1185">Reference proteome</keyword>
<dbReference type="InterPro" id="IPR015854">
    <property type="entry name" value="ABC_transpr_LolD-like"/>
</dbReference>
<dbReference type="Pfam" id="PF00005">
    <property type="entry name" value="ABC_tran"/>
    <property type="match status" value="2"/>
</dbReference>
<dbReference type="SUPFAM" id="SSF52540">
    <property type="entry name" value="P-loop containing nucleoside triphosphate hydrolases"/>
    <property type="match status" value="2"/>
</dbReference>
<dbReference type="SMART" id="SM00382">
    <property type="entry name" value="AAA"/>
    <property type="match status" value="2"/>
</dbReference>
<dbReference type="CDD" id="cd03257">
    <property type="entry name" value="ABC_NikE_OppD_transporters"/>
    <property type="match status" value="1"/>
</dbReference>
<dbReference type="RefSeq" id="WP_346075387.1">
    <property type="nucleotide sequence ID" value="NZ_BAAATL010000014.1"/>
</dbReference>
<dbReference type="PANTHER" id="PTHR24220">
    <property type="entry name" value="IMPORT ATP-BINDING PROTEIN"/>
    <property type="match status" value="1"/>
</dbReference>
<comment type="caution">
    <text evidence="4">The sequence shown here is derived from an EMBL/GenBank/DDBJ whole genome shotgun (WGS) entry which is preliminary data.</text>
</comment>
<evidence type="ECO:0000256" key="1">
    <source>
        <dbReference type="ARBA" id="ARBA00022741"/>
    </source>
</evidence>
<keyword evidence="2 4" id="KW-0067">ATP-binding</keyword>
<keyword evidence="1" id="KW-0547">Nucleotide-binding</keyword>
<evidence type="ECO:0000313" key="5">
    <source>
        <dbReference type="Proteomes" id="UP001501721"/>
    </source>
</evidence>
<feature type="domain" description="ABC transporter" evidence="3">
    <location>
        <begin position="257"/>
        <end position="487"/>
    </location>
</feature>
<dbReference type="PROSITE" id="PS50893">
    <property type="entry name" value="ABC_TRANSPORTER_2"/>
    <property type="match status" value="2"/>
</dbReference>
<organism evidence="4 5">
    <name type="scientific">Streptomyces graminearus</name>
    <dbReference type="NCBI Taxonomy" id="284030"/>
    <lineage>
        <taxon>Bacteria</taxon>
        <taxon>Bacillati</taxon>
        <taxon>Actinomycetota</taxon>
        <taxon>Actinomycetes</taxon>
        <taxon>Kitasatosporales</taxon>
        <taxon>Streptomycetaceae</taxon>
        <taxon>Streptomyces</taxon>
    </lineage>
</organism>
<evidence type="ECO:0000313" key="4">
    <source>
        <dbReference type="EMBL" id="GAA2485684.1"/>
    </source>
</evidence>
<dbReference type="InterPro" id="IPR003439">
    <property type="entry name" value="ABC_transporter-like_ATP-bd"/>
</dbReference>
<gene>
    <name evidence="4" type="ORF">GCM10010422_34300</name>
</gene>
<dbReference type="PROSITE" id="PS00211">
    <property type="entry name" value="ABC_TRANSPORTER_1"/>
    <property type="match status" value="2"/>
</dbReference>
<dbReference type="Gene3D" id="3.40.50.300">
    <property type="entry name" value="P-loop containing nucleotide triphosphate hydrolases"/>
    <property type="match status" value="2"/>
</dbReference>
<name>A0ABN3LJW6_9ACTN</name>
<protein>
    <submittedName>
        <fullName evidence="4">ABC transporter ATP-binding protein</fullName>
    </submittedName>
</protein>
<feature type="domain" description="ABC transporter" evidence="3">
    <location>
        <begin position="3"/>
        <end position="236"/>
    </location>
</feature>
<dbReference type="GO" id="GO:0005524">
    <property type="term" value="F:ATP binding"/>
    <property type="evidence" value="ECO:0007669"/>
    <property type="project" value="UniProtKB-KW"/>
</dbReference>
<reference evidence="4 5" key="1">
    <citation type="journal article" date="2019" name="Int. J. Syst. Evol. Microbiol.">
        <title>The Global Catalogue of Microorganisms (GCM) 10K type strain sequencing project: providing services to taxonomists for standard genome sequencing and annotation.</title>
        <authorList>
            <consortium name="The Broad Institute Genomics Platform"/>
            <consortium name="The Broad Institute Genome Sequencing Center for Infectious Disease"/>
            <person name="Wu L."/>
            <person name="Ma J."/>
        </authorList>
    </citation>
    <scope>NUCLEOTIDE SEQUENCE [LARGE SCALE GENOMIC DNA]</scope>
    <source>
        <strain evidence="4 5">JCM 6923</strain>
    </source>
</reference>
<accession>A0ABN3LJW6</accession>
<dbReference type="Proteomes" id="UP001501721">
    <property type="component" value="Unassembled WGS sequence"/>
</dbReference>
<dbReference type="InterPro" id="IPR003593">
    <property type="entry name" value="AAA+_ATPase"/>
</dbReference>
<evidence type="ECO:0000256" key="2">
    <source>
        <dbReference type="ARBA" id="ARBA00022840"/>
    </source>
</evidence>
<dbReference type="EMBL" id="BAAATL010000014">
    <property type="protein sequence ID" value="GAA2485684.1"/>
    <property type="molecule type" value="Genomic_DNA"/>
</dbReference>
<dbReference type="InterPro" id="IPR017871">
    <property type="entry name" value="ABC_transporter-like_CS"/>
</dbReference>